<dbReference type="Proteomes" id="UP000243459">
    <property type="component" value="Chromosome 7"/>
</dbReference>
<evidence type="ECO:0000313" key="2">
    <source>
        <dbReference type="Proteomes" id="UP000243459"/>
    </source>
</evidence>
<dbReference type="EMBL" id="CM007387">
    <property type="protein sequence ID" value="ONK63021.1"/>
    <property type="molecule type" value="Genomic_DNA"/>
</dbReference>
<dbReference type="AlphaFoldDB" id="A0A5P1EE72"/>
<reference evidence="2" key="1">
    <citation type="journal article" date="2017" name="Nat. Commun.">
        <title>The asparagus genome sheds light on the origin and evolution of a young Y chromosome.</title>
        <authorList>
            <person name="Harkess A."/>
            <person name="Zhou J."/>
            <person name="Xu C."/>
            <person name="Bowers J.E."/>
            <person name="Van der Hulst R."/>
            <person name="Ayyampalayam S."/>
            <person name="Mercati F."/>
            <person name="Riccardi P."/>
            <person name="McKain M.R."/>
            <person name="Kakrana A."/>
            <person name="Tang H."/>
            <person name="Ray J."/>
            <person name="Groenendijk J."/>
            <person name="Arikit S."/>
            <person name="Mathioni S.M."/>
            <person name="Nakano M."/>
            <person name="Shan H."/>
            <person name="Telgmann-Rauber A."/>
            <person name="Kanno A."/>
            <person name="Yue Z."/>
            <person name="Chen H."/>
            <person name="Li W."/>
            <person name="Chen Y."/>
            <person name="Xu X."/>
            <person name="Zhang Y."/>
            <person name="Luo S."/>
            <person name="Chen H."/>
            <person name="Gao J."/>
            <person name="Mao Z."/>
            <person name="Pires J.C."/>
            <person name="Luo M."/>
            <person name="Kudrna D."/>
            <person name="Wing R.A."/>
            <person name="Meyers B.C."/>
            <person name="Yi K."/>
            <person name="Kong H."/>
            <person name="Lavrijsen P."/>
            <person name="Sunseri F."/>
            <person name="Falavigna A."/>
            <person name="Ye Y."/>
            <person name="Leebens-Mack J.H."/>
            <person name="Chen G."/>
        </authorList>
    </citation>
    <scope>NUCLEOTIDE SEQUENCE [LARGE SCALE GENOMIC DNA]</scope>
    <source>
        <strain evidence="2">cv. DH0086</strain>
    </source>
</reference>
<sequence>MTLKWLFQDCLIVTSCGLRGQGAAYRVVGELRRRMRQDVRLRGQGAAYRVVGELRRRMRQDVEMNGKETTTLYKFLKSKKGDYYSLFYLDV</sequence>
<dbReference type="Gramene" id="ONK63021">
    <property type="protein sequence ID" value="ONK63021"/>
    <property type="gene ID" value="A4U43_C07F10560"/>
</dbReference>
<organism evidence="1 2">
    <name type="scientific">Asparagus officinalis</name>
    <name type="common">Garden asparagus</name>
    <dbReference type="NCBI Taxonomy" id="4686"/>
    <lineage>
        <taxon>Eukaryota</taxon>
        <taxon>Viridiplantae</taxon>
        <taxon>Streptophyta</taxon>
        <taxon>Embryophyta</taxon>
        <taxon>Tracheophyta</taxon>
        <taxon>Spermatophyta</taxon>
        <taxon>Magnoliopsida</taxon>
        <taxon>Liliopsida</taxon>
        <taxon>Asparagales</taxon>
        <taxon>Asparagaceae</taxon>
        <taxon>Asparagoideae</taxon>
        <taxon>Asparagus</taxon>
    </lineage>
</organism>
<protein>
    <submittedName>
        <fullName evidence="1">Uncharacterized protein</fullName>
    </submittedName>
</protein>
<accession>A0A5P1EE72</accession>
<name>A0A5P1EE72_ASPOF</name>
<evidence type="ECO:0000313" key="1">
    <source>
        <dbReference type="EMBL" id="ONK63021.1"/>
    </source>
</evidence>
<keyword evidence="2" id="KW-1185">Reference proteome</keyword>
<proteinExistence type="predicted"/>
<gene>
    <name evidence="1" type="ORF">A4U43_C07F10560</name>
</gene>